<name>A0ABY3XRZ7_9ACTN</name>
<dbReference type="EMBL" id="CP093846">
    <property type="protein sequence ID" value="UNS97165.1"/>
    <property type="molecule type" value="Genomic_DNA"/>
</dbReference>
<dbReference type="PANTHER" id="PTHR21666:SF270">
    <property type="entry name" value="MUREIN HYDROLASE ACTIVATOR ENVC"/>
    <property type="match status" value="1"/>
</dbReference>
<dbReference type="Pfam" id="PF01551">
    <property type="entry name" value="Peptidase_M23"/>
    <property type="match status" value="1"/>
</dbReference>
<dbReference type="RefSeq" id="WP_242751322.1">
    <property type="nucleotide sequence ID" value="NZ_CP093846.1"/>
</dbReference>
<dbReference type="SUPFAM" id="SSF51261">
    <property type="entry name" value="Duplicated hybrid motif"/>
    <property type="match status" value="1"/>
</dbReference>
<dbReference type="PANTHER" id="PTHR21666">
    <property type="entry name" value="PEPTIDASE-RELATED"/>
    <property type="match status" value="1"/>
</dbReference>
<dbReference type="InterPro" id="IPR050570">
    <property type="entry name" value="Cell_wall_metabolism_enzyme"/>
</dbReference>
<feature type="compositionally biased region" description="Basic and acidic residues" evidence="1">
    <location>
        <begin position="1"/>
        <end position="10"/>
    </location>
</feature>
<dbReference type="InterPro" id="IPR011055">
    <property type="entry name" value="Dup_hybrid_motif"/>
</dbReference>
<feature type="domain" description="M23ase beta-sheet core" evidence="2">
    <location>
        <begin position="136"/>
        <end position="230"/>
    </location>
</feature>
<keyword evidence="4" id="KW-1185">Reference proteome</keyword>
<protein>
    <submittedName>
        <fullName evidence="3">M23 family metallopeptidase</fullName>
    </submittedName>
</protein>
<evidence type="ECO:0000313" key="4">
    <source>
        <dbReference type="Proteomes" id="UP001202244"/>
    </source>
</evidence>
<evidence type="ECO:0000259" key="2">
    <source>
        <dbReference type="Pfam" id="PF01551"/>
    </source>
</evidence>
<reference evidence="3 4" key="1">
    <citation type="journal article" date="2023" name="Microbiol. Spectr.">
        <title>Synergy between Genome Mining, Metabolomics, and Bioinformatics Uncovers Antibacterial Chlorinated Carbazole Alkaloids and Their Biosynthetic Gene Cluster from Streptomyces tubbatahanensis sp. nov., a Novel Actinomycete Isolated from Sulu Sea, Philippines.</title>
        <authorList>
            <person name="Tenebro C.P."/>
            <person name="Trono D.J.V.L."/>
            <person name="Balida L.A.P."/>
            <person name="Bayog L.K.A."/>
            <person name="Bruna J.R."/>
            <person name="Sabido E.M."/>
            <person name="Caspe D.P.C."/>
            <person name="de Los Santos E.L.C."/>
            <person name="Saludes J.P."/>
            <person name="Dalisay D.S."/>
        </authorList>
    </citation>
    <scope>NUCLEOTIDE SEQUENCE [LARGE SCALE GENOMIC DNA]</scope>
    <source>
        <strain evidence="3 4">DSD3025</strain>
    </source>
</reference>
<dbReference type="Gene3D" id="2.70.70.10">
    <property type="entry name" value="Glucose Permease (Domain IIA)"/>
    <property type="match status" value="1"/>
</dbReference>
<dbReference type="CDD" id="cd12797">
    <property type="entry name" value="M23_peptidase"/>
    <property type="match status" value="1"/>
</dbReference>
<dbReference type="InterPro" id="IPR016047">
    <property type="entry name" value="M23ase_b-sheet_dom"/>
</dbReference>
<organism evidence="3 4">
    <name type="scientific">Streptomyces tubbatahanensis</name>
    <dbReference type="NCBI Taxonomy" id="2923272"/>
    <lineage>
        <taxon>Bacteria</taxon>
        <taxon>Bacillati</taxon>
        <taxon>Actinomycetota</taxon>
        <taxon>Actinomycetes</taxon>
        <taxon>Kitasatosporales</taxon>
        <taxon>Streptomycetaceae</taxon>
        <taxon>Streptomyces</taxon>
    </lineage>
</organism>
<evidence type="ECO:0000313" key="3">
    <source>
        <dbReference type="EMBL" id="UNS97165.1"/>
    </source>
</evidence>
<gene>
    <name evidence="3" type="ORF">MMF93_12060</name>
</gene>
<proteinExistence type="predicted"/>
<feature type="region of interest" description="Disordered" evidence="1">
    <location>
        <begin position="1"/>
        <end position="22"/>
    </location>
</feature>
<sequence length="245" mass="24014">MARTTTDGDRAPGGAHPLTARGGRFRRAVAGAAAASAVLLAAPGLPAAGPSGTSAVSAAPGTSAVLAGVGAPRKAEPPPPDASSPGGASGQGTGAGADAADAGGSAGTVRWVRPIALEGVRVSQAYGVKGDWAAGHHTGIDLAVPEGTGVRSVGPGTVVFAGWSGDYGKAVTVRMTDGRYTLFAHLSHLSVAAGDTVHPGTPLGRSGNTGRSTGPHLHFEVRAARGYGSDIDPVRYLAGHGVRLV</sequence>
<dbReference type="Proteomes" id="UP001202244">
    <property type="component" value="Chromosome"/>
</dbReference>
<feature type="region of interest" description="Disordered" evidence="1">
    <location>
        <begin position="69"/>
        <end position="103"/>
    </location>
</feature>
<evidence type="ECO:0000256" key="1">
    <source>
        <dbReference type="SAM" id="MobiDB-lite"/>
    </source>
</evidence>
<accession>A0ABY3XRZ7</accession>